<protein>
    <submittedName>
        <fullName evidence="2">Uncharacterized protein</fullName>
    </submittedName>
</protein>
<dbReference type="EMBL" id="ATGI01000008">
    <property type="protein sequence ID" value="EPF77381.1"/>
    <property type="molecule type" value="Genomic_DNA"/>
</dbReference>
<reference evidence="2 3" key="1">
    <citation type="submission" date="2013-06" db="EMBL/GenBank/DDBJ databases">
        <title>The Genome Sequence of Acinetobacter rudis CIP 110305.</title>
        <authorList>
            <consortium name="The Broad Institute Genome Sequencing Platform"/>
            <consortium name="The Broad Institute Genome Sequencing Center for Infectious Disease"/>
            <person name="Cerqueira G."/>
            <person name="Feldgarden M."/>
            <person name="Courvalin P."/>
            <person name="Perichon B."/>
            <person name="Grillot-Courvalin C."/>
            <person name="Clermont D."/>
            <person name="Rocha E."/>
            <person name="Yoon E.-J."/>
            <person name="Nemec A."/>
            <person name="Young S.K."/>
            <person name="Zeng Q."/>
            <person name="Gargeya S."/>
            <person name="Fitzgerald M."/>
            <person name="Abouelleil A."/>
            <person name="Alvarado L."/>
            <person name="Berlin A.M."/>
            <person name="Chapman S.B."/>
            <person name="Dewar J."/>
            <person name="Goldberg J."/>
            <person name="Griggs A."/>
            <person name="Gujja S."/>
            <person name="Hansen M."/>
            <person name="Howarth C."/>
            <person name="Imamovic A."/>
            <person name="Larimer J."/>
            <person name="McCowan C."/>
            <person name="Murphy C."/>
            <person name="Pearson M."/>
            <person name="Priest M."/>
            <person name="Roberts A."/>
            <person name="Saif S."/>
            <person name="Shea T."/>
            <person name="Sykes S."/>
            <person name="Wortman J."/>
            <person name="Nusbaum C."/>
            <person name="Birren B."/>
        </authorList>
    </citation>
    <scope>NUCLEOTIDE SEQUENCE [LARGE SCALE GENOMIC DNA]</scope>
    <source>
        <strain evidence="2 3">CIP 110305</strain>
    </source>
</reference>
<evidence type="ECO:0000313" key="2">
    <source>
        <dbReference type="EMBL" id="EPF77381.1"/>
    </source>
</evidence>
<dbReference type="STRING" id="632955.GCA_000829675_01105"/>
<sequence>MKISRSIIPWVVYFVLLVMLIAVLFWFYLNIQASMYVSAQKAKIQLSDRFETKIHVGNYLETKAKGKLNTEINMDQRMNLPLKGKYPANLKFVVETPVKVNIDYQTSVKINAILPLDATTDLVYQKKYLPRFPLRVDIPIQLDVPFHLKRSYVVPIKIMFDGKTYFVFDEVLNVPVKHVLTPTMSIDDPMTMKRLADFRATMQNAERESTANLEMNMQLPLKNVHP</sequence>
<keyword evidence="1" id="KW-0472">Membrane</keyword>
<dbReference type="PATRIC" id="fig|421052.3.peg.1030"/>
<dbReference type="OrthoDB" id="6709355at2"/>
<dbReference type="Proteomes" id="UP000014568">
    <property type="component" value="Unassembled WGS sequence"/>
</dbReference>
<gene>
    <name evidence="2" type="ORF">F945_01048</name>
</gene>
<keyword evidence="3" id="KW-1185">Reference proteome</keyword>
<comment type="caution">
    <text evidence="2">The sequence shown here is derived from an EMBL/GenBank/DDBJ whole genome shotgun (WGS) entry which is preliminary data.</text>
</comment>
<proteinExistence type="predicted"/>
<evidence type="ECO:0000313" key="3">
    <source>
        <dbReference type="Proteomes" id="UP000014568"/>
    </source>
</evidence>
<feature type="transmembrane region" description="Helical" evidence="1">
    <location>
        <begin position="7"/>
        <end position="29"/>
    </location>
</feature>
<organism evidence="2 3">
    <name type="scientific">Acinetobacter rudis CIP 110305</name>
    <dbReference type="NCBI Taxonomy" id="421052"/>
    <lineage>
        <taxon>Bacteria</taxon>
        <taxon>Pseudomonadati</taxon>
        <taxon>Pseudomonadota</taxon>
        <taxon>Gammaproteobacteria</taxon>
        <taxon>Moraxellales</taxon>
        <taxon>Moraxellaceae</taxon>
        <taxon>Acinetobacter</taxon>
    </lineage>
</organism>
<dbReference type="eggNOG" id="ENOG5032TNX">
    <property type="taxonomic scope" value="Bacteria"/>
</dbReference>
<accession>S3PEY9</accession>
<keyword evidence="1" id="KW-0812">Transmembrane</keyword>
<dbReference type="HOGENOM" id="CLU_1232858_0_0_6"/>
<name>S3PEY9_9GAMM</name>
<keyword evidence="1" id="KW-1133">Transmembrane helix</keyword>
<dbReference type="AlphaFoldDB" id="S3PEY9"/>
<dbReference type="RefSeq" id="WP_016655469.1">
    <property type="nucleotide sequence ID" value="NZ_KE340352.1"/>
</dbReference>
<evidence type="ECO:0000256" key="1">
    <source>
        <dbReference type="SAM" id="Phobius"/>
    </source>
</evidence>